<proteinExistence type="inferred from homology"/>
<keyword evidence="13" id="KW-1185">Reference proteome</keyword>
<feature type="transmembrane region" description="Helical" evidence="9">
    <location>
        <begin position="85"/>
        <end position="103"/>
    </location>
</feature>
<comment type="similarity">
    <text evidence="2">Belongs to the cation diffusion facilitator (CDF) transporter (TC 2.A.4) family. SLC30A subfamily.</text>
</comment>
<feature type="transmembrane region" description="Helical" evidence="9">
    <location>
        <begin position="46"/>
        <end position="65"/>
    </location>
</feature>
<dbReference type="Proteomes" id="UP001597201">
    <property type="component" value="Unassembled WGS sequence"/>
</dbReference>
<dbReference type="InterPro" id="IPR027470">
    <property type="entry name" value="Cation_efflux_CTD"/>
</dbReference>
<feature type="transmembrane region" description="Helical" evidence="9">
    <location>
        <begin position="119"/>
        <end position="138"/>
    </location>
</feature>
<dbReference type="NCBIfam" id="TIGR01297">
    <property type="entry name" value="CDF"/>
    <property type="match status" value="1"/>
</dbReference>
<dbReference type="PANTHER" id="PTHR11562">
    <property type="entry name" value="CATION EFFLUX PROTEIN/ ZINC TRANSPORTER"/>
    <property type="match status" value="1"/>
</dbReference>
<dbReference type="InterPro" id="IPR036837">
    <property type="entry name" value="Cation_efflux_CTD_sf"/>
</dbReference>
<sequence>MGHSHHHSHQLSGRKLFISIVLNVTITLAQFIGGIISGSLALISDAVHNFSDVISLIISYVANLLTNKKKQTIHHTFGYKRAEIIAAFINSSSLIIIAVFLGIEAVKRLQNPPELESNLVIWLALLAIIANGISVLLLKNDAHHNLNMKAAYLHLISDMLTSVVVLIGGILMKYYQVYWLDGVLTIAISVYLLFMSWHIFKDSLQILMLFAPKNIKIEDIQEELIKIDKIRNIHHVHIWQLNDSDFHFEAHIEFKHDILLSEFDSICKEVEKILAEKFHIHHSYLQPEYDREDIKDFIIQD</sequence>
<dbReference type="SUPFAM" id="SSF161111">
    <property type="entry name" value="Cation efflux protein transmembrane domain-like"/>
    <property type="match status" value="1"/>
</dbReference>
<dbReference type="PANTHER" id="PTHR11562:SF17">
    <property type="entry name" value="RE54080P-RELATED"/>
    <property type="match status" value="1"/>
</dbReference>
<reference evidence="13" key="1">
    <citation type="journal article" date="2019" name="Int. J. Syst. Evol. Microbiol.">
        <title>The Global Catalogue of Microorganisms (GCM) 10K type strain sequencing project: providing services to taxonomists for standard genome sequencing and annotation.</title>
        <authorList>
            <consortium name="The Broad Institute Genomics Platform"/>
            <consortium name="The Broad Institute Genome Sequencing Center for Infectious Disease"/>
            <person name="Wu L."/>
            <person name="Ma J."/>
        </authorList>
    </citation>
    <scope>NUCLEOTIDE SEQUENCE [LARGE SCALE GENOMIC DNA]</scope>
    <source>
        <strain evidence="13">CCUG 61485</strain>
    </source>
</reference>
<feature type="domain" description="Cation efflux protein cytoplasmic" evidence="11">
    <location>
        <begin position="212"/>
        <end position="288"/>
    </location>
</feature>
<evidence type="ECO:0000313" key="13">
    <source>
        <dbReference type="Proteomes" id="UP001597201"/>
    </source>
</evidence>
<evidence type="ECO:0000256" key="2">
    <source>
        <dbReference type="ARBA" id="ARBA00008873"/>
    </source>
</evidence>
<evidence type="ECO:0000256" key="7">
    <source>
        <dbReference type="ARBA" id="ARBA00023065"/>
    </source>
</evidence>
<comment type="subcellular location">
    <subcellularLocation>
        <location evidence="1">Membrane</location>
        <topology evidence="1">Multi-pass membrane protein</topology>
    </subcellularLocation>
</comment>
<evidence type="ECO:0000259" key="11">
    <source>
        <dbReference type="Pfam" id="PF16916"/>
    </source>
</evidence>
<dbReference type="InterPro" id="IPR002524">
    <property type="entry name" value="Cation_efflux"/>
</dbReference>
<evidence type="ECO:0000256" key="3">
    <source>
        <dbReference type="ARBA" id="ARBA00022448"/>
    </source>
</evidence>
<evidence type="ECO:0000313" key="12">
    <source>
        <dbReference type="EMBL" id="MFD1315009.1"/>
    </source>
</evidence>
<evidence type="ECO:0000256" key="8">
    <source>
        <dbReference type="ARBA" id="ARBA00023136"/>
    </source>
</evidence>
<dbReference type="Gene3D" id="1.20.1510.10">
    <property type="entry name" value="Cation efflux protein transmembrane domain"/>
    <property type="match status" value="1"/>
</dbReference>
<keyword evidence="7" id="KW-0406">Ion transport</keyword>
<feature type="domain" description="Cation efflux protein transmembrane" evidence="10">
    <location>
        <begin position="16"/>
        <end position="208"/>
    </location>
</feature>
<evidence type="ECO:0000256" key="6">
    <source>
        <dbReference type="ARBA" id="ARBA00022989"/>
    </source>
</evidence>
<keyword evidence="8 9" id="KW-0472">Membrane</keyword>
<feature type="transmembrane region" description="Helical" evidence="9">
    <location>
        <begin position="16"/>
        <end position="40"/>
    </location>
</feature>
<keyword evidence="5" id="KW-0864">Zinc transport</keyword>
<comment type="caution">
    <text evidence="12">The sequence shown here is derived from an EMBL/GenBank/DDBJ whole genome shotgun (WGS) entry which is preliminary data.</text>
</comment>
<evidence type="ECO:0000256" key="5">
    <source>
        <dbReference type="ARBA" id="ARBA00022906"/>
    </source>
</evidence>
<dbReference type="InterPro" id="IPR058533">
    <property type="entry name" value="Cation_efflux_TM"/>
</dbReference>
<keyword evidence="4 9" id="KW-0812">Transmembrane</keyword>
<organism evidence="12 13">
    <name type="scientific">Namhaeicola litoreus</name>
    <dbReference type="NCBI Taxonomy" id="1052145"/>
    <lineage>
        <taxon>Bacteria</taxon>
        <taxon>Pseudomonadati</taxon>
        <taxon>Bacteroidota</taxon>
        <taxon>Flavobacteriia</taxon>
        <taxon>Flavobacteriales</taxon>
        <taxon>Flavobacteriaceae</taxon>
        <taxon>Namhaeicola</taxon>
    </lineage>
</organism>
<dbReference type="Pfam" id="PF01545">
    <property type="entry name" value="Cation_efflux"/>
    <property type="match status" value="1"/>
</dbReference>
<evidence type="ECO:0000256" key="1">
    <source>
        <dbReference type="ARBA" id="ARBA00004141"/>
    </source>
</evidence>
<name>A0ABW3Y077_9FLAO</name>
<dbReference type="InterPro" id="IPR050681">
    <property type="entry name" value="CDF/SLC30A"/>
</dbReference>
<evidence type="ECO:0000256" key="9">
    <source>
        <dbReference type="SAM" id="Phobius"/>
    </source>
</evidence>
<dbReference type="Gene3D" id="3.30.70.1350">
    <property type="entry name" value="Cation efflux protein, cytoplasmic domain"/>
    <property type="match status" value="1"/>
</dbReference>
<dbReference type="Pfam" id="PF16916">
    <property type="entry name" value="ZT_dimer"/>
    <property type="match status" value="1"/>
</dbReference>
<keyword evidence="5" id="KW-0862">Zinc</keyword>
<evidence type="ECO:0000256" key="4">
    <source>
        <dbReference type="ARBA" id="ARBA00022692"/>
    </source>
</evidence>
<keyword evidence="6 9" id="KW-1133">Transmembrane helix</keyword>
<dbReference type="RefSeq" id="WP_377176933.1">
    <property type="nucleotide sequence ID" value="NZ_JBHTMY010000002.1"/>
</dbReference>
<feature type="transmembrane region" description="Helical" evidence="9">
    <location>
        <begin position="178"/>
        <end position="200"/>
    </location>
</feature>
<feature type="transmembrane region" description="Helical" evidence="9">
    <location>
        <begin position="150"/>
        <end position="172"/>
    </location>
</feature>
<protein>
    <submittedName>
        <fullName evidence="12">Cation diffusion facilitator family transporter</fullName>
    </submittedName>
</protein>
<keyword evidence="3" id="KW-0813">Transport</keyword>
<dbReference type="EMBL" id="JBHTMY010000002">
    <property type="protein sequence ID" value="MFD1315009.1"/>
    <property type="molecule type" value="Genomic_DNA"/>
</dbReference>
<dbReference type="InterPro" id="IPR027469">
    <property type="entry name" value="Cation_efflux_TMD_sf"/>
</dbReference>
<evidence type="ECO:0000259" key="10">
    <source>
        <dbReference type="Pfam" id="PF01545"/>
    </source>
</evidence>
<accession>A0ABW3Y077</accession>
<gene>
    <name evidence="12" type="ORF">ACFQ39_05230</name>
</gene>
<dbReference type="SUPFAM" id="SSF160240">
    <property type="entry name" value="Cation efflux protein cytoplasmic domain-like"/>
    <property type="match status" value="1"/>
</dbReference>